<dbReference type="VEuPathDB" id="FungiDB:FOMG_18330"/>
<accession>W9YZK2</accession>
<evidence type="ECO:0000313" key="1">
    <source>
        <dbReference type="EMBL" id="EXK24974.1"/>
    </source>
</evidence>
<reference evidence="1" key="2">
    <citation type="submission" date="2012-05" db="EMBL/GenBank/DDBJ databases">
        <title>Annotation of the Genome Sequence of Fusarium oxysporum f. sp. melonis 26406.</title>
        <authorList>
            <consortium name="The Broad Institute Genomics Platform"/>
            <person name="Ma L.-J."/>
            <person name="Corby-Kistler H."/>
            <person name="Broz K."/>
            <person name="Gale L.R."/>
            <person name="Jonkers W."/>
            <person name="O'Donnell K."/>
            <person name="Ploetz R."/>
            <person name="Steinberg C."/>
            <person name="Schwartz D.C."/>
            <person name="VanEtten H."/>
            <person name="Zhou S."/>
            <person name="Young S.K."/>
            <person name="Zeng Q."/>
            <person name="Gargeya S."/>
            <person name="Fitzgerald M."/>
            <person name="Abouelleil A."/>
            <person name="Alvarado L."/>
            <person name="Chapman S.B."/>
            <person name="Gainer-Dewar J."/>
            <person name="Goldberg J."/>
            <person name="Griggs A."/>
            <person name="Gujja S."/>
            <person name="Hansen M."/>
            <person name="Howarth C."/>
            <person name="Imamovic A."/>
            <person name="Ireland A."/>
            <person name="Larimer J."/>
            <person name="McCowan C."/>
            <person name="Murphy C."/>
            <person name="Pearson M."/>
            <person name="Poon T.W."/>
            <person name="Priest M."/>
            <person name="Roberts A."/>
            <person name="Saif S."/>
            <person name="Shea T."/>
            <person name="Sykes S."/>
            <person name="Wortman J."/>
            <person name="Nusbaum C."/>
            <person name="Birren B."/>
        </authorList>
    </citation>
    <scope>NUCLEOTIDE SEQUENCE</scope>
    <source>
        <strain evidence="1">26406</strain>
    </source>
</reference>
<dbReference type="AlphaFoldDB" id="W9YZK2"/>
<dbReference type="HOGENOM" id="CLU_1390285_0_0_1"/>
<proteinExistence type="predicted"/>
<dbReference type="Proteomes" id="UP000030703">
    <property type="component" value="Unassembled WGS sequence"/>
</dbReference>
<gene>
    <name evidence="1" type="ORF">FOMG_18330</name>
</gene>
<protein>
    <submittedName>
        <fullName evidence="1">Uncharacterized protein</fullName>
    </submittedName>
</protein>
<name>W9YZK2_FUSOX</name>
<reference evidence="1" key="1">
    <citation type="submission" date="2012-04" db="EMBL/GenBank/DDBJ databases">
        <title>The Genome Sequence of Fusarium oxysporum melonis.</title>
        <authorList>
            <consortium name="The Broad Institute Genome Sequencing Platform"/>
            <person name="Ma L.-J."/>
            <person name="Gale L.R."/>
            <person name="Schwartz D.C."/>
            <person name="Zhou S."/>
            <person name="Corby-Kistler H."/>
            <person name="Young S.K."/>
            <person name="Zeng Q."/>
            <person name="Gargeya S."/>
            <person name="Fitzgerald M."/>
            <person name="Haas B."/>
            <person name="Abouelleil A."/>
            <person name="Alvarado L."/>
            <person name="Arachchi H.M."/>
            <person name="Berlin A."/>
            <person name="Brown A."/>
            <person name="Chapman S.B."/>
            <person name="Chen Z."/>
            <person name="Dunbar C."/>
            <person name="Freedman E."/>
            <person name="Gearin G."/>
            <person name="Goldberg J."/>
            <person name="Griggs A."/>
            <person name="Gujja S."/>
            <person name="Heiman D."/>
            <person name="Howarth C."/>
            <person name="Larson L."/>
            <person name="Lui A."/>
            <person name="MacDonald P.J.P."/>
            <person name="Montmayeur A."/>
            <person name="Murphy C."/>
            <person name="Neiman D."/>
            <person name="Pearson M."/>
            <person name="Priest M."/>
            <person name="Roberts A."/>
            <person name="Saif S."/>
            <person name="Shea T."/>
            <person name="Shenoy N."/>
            <person name="Sisk P."/>
            <person name="Stolte C."/>
            <person name="Sykes S."/>
            <person name="Wortman J."/>
            <person name="Nusbaum C."/>
            <person name="Birren B."/>
        </authorList>
    </citation>
    <scope>NUCLEOTIDE SEQUENCE</scope>
    <source>
        <strain evidence="1">26406</strain>
    </source>
</reference>
<sequence length="205" mass="23221">MNMFQNSTELLEKETRAGLASEAAISLAKLLLAAISPIIHVLYLSPLPAALGSLRLSTVLVGLPSRNELLENARQGREAEETIMEVEDWAIDMLNGHQRAALLASYHLQQVIDHIQLQNTHDEHALPLFRARLLQQELQALVIRKTQGIHGRQIEYQKAERFVKRIQDVKKEVEGKNKTETYVHLVEEGYRIQEDGCCPKQCVIL</sequence>
<dbReference type="EMBL" id="JH659434">
    <property type="protein sequence ID" value="EXK24974.1"/>
    <property type="molecule type" value="Genomic_DNA"/>
</dbReference>
<organism evidence="1">
    <name type="scientific">Fusarium oxysporum f. sp. melonis 26406</name>
    <dbReference type="NCBI Taxonomy" id="1089452"/>
    <lineage>
        <taxon>Eukaryota</taxon>
        <taxon>Fungi</taxon>
        <taxon>Dikarya</taxon>
        <taxon>Ascomycota</taxon>
        <taxon>Pezizomycotina</taxon>
        <taxon>Sordariomycetes</taxon>
        <taxon>Hypocreomycetidae</taxon>
        <taxon>Hypocreales</taxon>
        <taxon>Nectriaceae</taxon>
        <taxon>Fusarium</taxon>
        <taxon>Fusarium oxysporum species complex</taxon>
    </lineage>
</organism>